<feature type="transmembrane region" description="Helical" evidence="1">
    <location>
        <begin position="21"/>
        <end position="41"/>
    </location>
</feature>
<accession>A0A1I6GC89</accession>
<keyword evidence="1" id="KW-0812">Transmembrane</keyword>
<keyword evidence="1" id="KW-1133">Transmembrane helix</keyword>
<evidence type="ECO:0000256" key="1">
    <source>
        <dbReference type="SAM" id="Phobius"/>
    </source>
</evidence>
<evidence type="ECO:0000313" key="3">
    <source>
        <dbReference type="Proteomes" id="UP000198531"/>
    </source>
</evidence>
<dbReference type="AlphaFoldDB" id="A0A1I6GC89"/>
<sequence length="89" mass="9658">MTMLDGPAGDSFRYALNPELAKLYGITVLGYLVAVHSQRWFDIVGREPLQSLVELPFLLCGLALFFGGLVGVLHRVVSDAGRIRGGGRI</sequence>
<organism evidence="2 3">
    <name type="scientific">Halogeometricum rufum</name>
    <dbReference type="NCBI Taxonomy" id="553469"/>
    <lineage>
        <taxon>Archaea</taxon>
        <taxon>Methanobacteriati</taxon>
        <taxon>Methanobacteriota</taxon>
        <taxon>Stenosarchaea group</taxon>
        <taxon>Halobacteria</taxon>
        <taxon>Halobacteriales</taxon>
        <taxon>Haloferacaceae</taxon>
        <taxon>Halogeometricum</taxon>
    </lineage>
</organism>
<proteinExistence type="predicted"/>
<name>A0A1I6GC89_9EURY</name>
<evidence type="ECO:0000313" key="2">
    <source>
        <dbReference type="EMBL" id="SFR39809.1"/>
    </source>
</evidence>
<gene>
    <name evidence="2" type="ORF">SAMN04487947_0909</name>
</gene>
<protein>
    <submittedName>
        <fullName evidence="2">Uncharacterized protein</fullName>
    </submittedName>
</protein>
<feature type="transmembrane region" description="Helical" evidence="1">
    <location>
        <begin position="53"/>
        <end position="74"/>
    </location>
</feature>
<dbReference type="Proteomes" id="UP000198531">
    <property type="component" value="Unassembled WGS sequence"/>
</dbReference>
<reference evidence="3" key="1">
    <citation type="submission" date="2016-10" db="EMBL/GenBank/DDBJ databases">
        <authorList>
            <person name="Varghese N."/>
            <person name="Submissions S."/>
        </authorList>
    </citation>
    <scope>NUCLEOTIDE SEQUENCE [LARGE SCALE GENOMIC DNA]</scope>
    <source>
        <strain evidence="3">CGMCC 1.7736</strain>
    </source>
</reference>
<dbReference type="EMBL" id="FOYT01000001">
    <property type="protein sequence ID" value="SFR39809.1"/>
    <property type="molecule type" value="Genomic_DNA"/>
</dbReference>
<keyword evidence="3" id="KW-1185">Reference proteome</keyword>
<keyword evidence="1" id="KW-0472">Membrane</keyword>